<feature type="region of interest" description="Disordered" evidence="1">
    <location>
        <begin position="31"/>
        <end position="75"/>
    </location>
</feature>
<organism evidence="3 4">
    <name type="scientific">Streptomyces venezuelae</name>
    <dbReference type="NCBI Taxonomy" id="54571"/>
    <lineage>
        <taxon>Bacteria</taxon>
        <taxon>Bacillati</taxon>
        <taxon>Actinomycetota</taxon>
        <taxon>Actinomycetes</taxon>
        <taxon>Kitasatosporales</taxon>
        <taxon>Streptomycetaceae</taxon>
        <taxon>Streptomyces</taxon>
    </lineage>
</organism>
<reference evidence="3 4" key="1">
    <citation type="submission" date="2018-05" db="EMBL/GenBank/DDBJ databases">
        <title>Streptomyces venezuelae.</title>
        <authorList>
            <person name="Kim W."/>
            <person name="Lee N."/>
            <person name="Cho B.-K."/>
        </authorList>
    </citation>
    <scope>NUCLEOTIDE SEQUENCE [LARGE SCALE GENOMIC DNA]</scope>
    <source>
        <strain evidence="3 4">ATCC 21782</strain>
    </source>
</reference>
<keyword evidence="2" id="KW-0732">Signal</keyword>
<accession>A0A5P2CXI6</accession>
<name>A0A5P2CXI6_STRVZ</name>
<feature type="compositionally biased region" description="Basic and acidic residues" evidence="1">
    <location>
        <begin position="40"/>
        <end position="59"/>
    </location>
</feature>
<dbReference type="OrthoDB" id="3405709at2"/>
<protein>
    <recommendedName>
        <fullName evidence="5">Secreted protein</fullName>
    </recommendedName>
</protein>
<feature type="chain" id="PRO_5024870519" description="Secreted protein" evidence="2">
    <location>
        <begin position="31"/>
        <end position="161"/>
    </location>
</feature>
<evidence type="ECO:0000256" key="2">
    <source>
        <dbReference type="SAM" id="SignalP"/>
    </source>
</evidence>
<feature type="signal peptide" evidence="2">
    <location>
        <begin position="1"/>
        <end position="30"/>
    </location>
</feature>
<feature type="compositionally biased region" description="Basic and acidic residues" evidence="1">
    <location>
        <begin position="87"/>
        <end position="98"/>
    </location>
</feature>
<evidence type="ECO:0000313" key="3">
    <source>
        <dbReference type="EMBL" id="QES46697.1"/>
    </source>
</evidence>
<evidence type="ECO:0008006" key="5">
    <source>
        <dbReference type="Google" id="ProtNLM"/>
    </source>
</evidence>
<evidence type="ECO:0000256" key="1">
    <source>
        <dbReference type="SAM" id="MobiDB-lite"/>
    </source>
</evidence>
<sequence>MNKHVRKRTALAAGAALAGIALVFPAVAVAEDSGGSGRPEAVRKAQPEPGKRAELRGQRQQELAEALAKDLGVPEEKVTESLKKFRAAQREERGEHAEKRKHFRGGERPAPAELREKLTARLDQAVKDGKLTRTQADAILAAVDAGVLPGRPAAGPRAHQR</sequence>
<dbReference type="RefSeq" id="WP_150205577.1">
    <property type="nucleotide sequence ID" value="NZ_CP029190.1"/>
</dbReference>
<dbReference type="EMBL" id="CP029190">
    <property type="protein sequence ID" value="QES46697.1"/>
    <property type="molecule type" value="Genomic_DNA"/>
</dbReference>
<dbReference type="Proteomes" id="UP000325211">
    <property type="component" value="Chromosome"/>
</dbReference>
<feature type="region of interest" description="Disordered" evidence="1">
    <location>
        <begin position="87"/>
        <end position="113"/>
    </location>
</feature>
<evidence type="ECO:0000313" key="4">
    <source>
        <dbReference type="Proteomes" id="UP000325211"/>
    </source>
</evidence>
<gene>
    <name evidence="3" type="ORF">DEJ50_01345</name>
</gene>
<dbReference type="AlphaFoldDB" id="A0A5P2CXI6"/>
<proteinExistence type="predicted"/>